<organism evidence="2 3">
    <name type="scientific">Aphidius gifuensis</name>
    <name type="common">Parasitoid wasp</name>
    <dbReference type="NCBI Taxonomy" id="684658"/>
    <lineage>
        <taxon>Eukaryota</taxon>
        <taxon>Metazoa</taxon>
        <taxon>Ecdysozoa</taxon>
        <taxon>Arthropoda</taxon>
        <taxon>Hexapoda</taxon>
        <taxon>Insecta</taxon>
        <taxon>Pterygota</taxon>
        <taxon>Neoptera</taxon>
        <taxon>Endopterygota</taxon>
        <taxon>Hymenoptera</taxon>
        <taxon>Apocrita</taxon>
        <taxon>Ichneumonoidea</taxon>
        <taxon>Braconidae</taxon>
        <taxon>Aphidiinae</taxon>
        <taxon>Aphidius</taxon>
    </lineage>
</organism>
<dbReference type="AlphaFoldDB" id="A0A834XUQ3"/>
<evidence type="ECO:0000256" key="1">
    <source>
        <dbReference type="SAM" id="SignalP"/>
    </source>
</evidence>
<name>A0A834XUQ3_APHGI</name>
<gene>
    <name evidence="2" type="ORF">HCN44_010773</name>
</gene>
<proteinExistence type="predicted"/>
<evidence type="ECO:0000313" key="3">
    <source>
        <dbReference type="Proteomes" id="UP000639338"/>
    </source>
</evidence>
<comment type="caution">
    <text evidence="2">The sequence shown here is derived from an EMBL/GenBank/DDBJ whole genome shotgun (WGS) entry which is preliminary data.</text>
</comment>
<feature type="chain" id="PRO_5032821595" description="Odorant-binding protein" evidence="1">
    <location>
        <begin position="23"/>
        <end position="433"/>
    </location>
</feature>
<dbReference type="EMBL" id="JACMRX010000004">
    <property type="protein sequence ID" value="KAF7991972.1"/>
    <property type="molecule type" value="Genomic_DNA"/>
</dbReference>
<feature type="signal peptide" evidence="1">
    <location>
        <begin position="1"/>
        <end position="22"/>
    </location>
</feature>
<protein>
    <recommendedName>
        <fullName evidence="4">Odorant-binding protein</fullName>
    </recommendedName>
</protein>
<keyword evidence="3" id="KW-1185">Reference proteome</keyword>
<keyword evidence="1" id="KW-0732">Signal</keyword>
<accession>A0A834XUQ3</accession>
<reference evidence="2 3" key="1">
    <citation type="submission" date="2020-08" db="EMBL/GenBank/DDBJ databases">
        <title>Aphidius gifuensis genome sequencing and assembly.</title>
        <authorList>
            <person name="Du Z."/>
        </authorList>
    </citation>
    <scope>NUCLEOTIDE SEQUENCE [LARGE SCALE GENOMIC DNA]</scope>
    <source>
        <strain evidence="2">YNYX2018</strain>
        <tissue evidence="2">Adults</tissue>
    </source>
</reference>
<evidence type="ECO:0000313" key="2">
    <source>
        <dbReference type="EMBL" id="KAF7991972.1"/>
    </source>
</evidence>
<sequence>MMDLKIFLVFFLLMNLSYQVHGNTLEYIYEDQMKYLSTSMSTQWNNLENFYSNIVEEFDKLIKNNKQKNITKCLEEPKNQVMENIIRAWDQNTRCRSEKKFKYEEFIITMINTYKNSPLIQSCYDQKYSIQKSLKCIDGKTLIMDEEMIKKYEMMQTYLYNLNGILSTEINLCWDTFNSTAENLFINSKNKYNACVKKINTQLLPLITPNQYMNYTTFRDLFISRDTLLNNIKKISIQKIQQFAFINSNAQAINIFQNINPKDNATCCLELSKQRVDNATKAALNQTNTCFDDQRTNLENILNETVERDYFKKEFSICYDKNLPFKVLLLCFDWNLLTGIKKVETTHKNILDNIKKQNELLPSLIYNCLLNAMNNFNELIINSNKHFDNCIEKKKFIGNCADNINADFIAKNKSSSSANNTIINIVKEMINAN</sequence>
<dbReference type="Proteomes" id="UP000639338">
    <property type="component" value="Unassembled WGS sequence"/>
</dbReference>
<evidence type="ECO:0008006" key="4">
    <source>
        <dbReference type="Google" id="ProtNLM"/>
    </source>
</evidence>